<feature type="region of interest" description="Disordered" evidence="1">
    <location>
        <begin position="1"/>
        <end position="20"/>
    </location>
</feature>
<accession>A0A0G4FE51</accession>
<dbReference type="PhylomeDB" id="A0A0G4FE51"/>
<dbReference type="AlphaFoldDB" id="A0A0G4FE51"/>
<reference evidence="2 3" key="1">
    <citation type="submission" date="2014-11" db="EMBL/GenBank/DDBJ databases">
        <authorList>
            <person name="Zhu J."/>
            <person name="Qi W."/>
            <person name="Song R."/>
        </authorList>
    </citation>
    <scope>NUCLEOTIDE SEQUENCE [LARGE SCALE GENOMIC DNA]</scope>
</reference>
<keyword evidence="3" id="KW-1185">Reference proteome</keyword>
<feature type="compositionally biased region" description="Pro residues" evidence="1">
    <location>
        <begin position="1"/>
        <end position="13"/>
    </location>
</feature>
<evidence type="ECO:0000313" key="2">
    <source>
        <dbReference type="EMBL" id="CEM11484.1"/>
    </source>
</evidence>
<proteinExistence type="predicted"/>
<dbReference type="VEuPathDB" id="CryptoDB:Vbra_15147"/>
<gene>
    <name evidence="2" type="ORF">Vbra_15147</name>
</gene>
<dbReference type="EMBL" id="CDMY01000417">
    <property type="protein sequence ID" value="CEM11484.1"/>
    <property type="molecule type" value="Genomic_DNA"/>
</dbReference>
<evidence type="ECO:0000256" key="1">
    <source>
        <dbReference type="SAM" id="MobiDB-lite"/>
    </source>
</evidence>
<name>A0A0G4FE51_VITBC</name>
<dbReference type="InParanoid" id="A0A0G4FE51"/>
<organism evidence="2 3">
    <name type="scientific">Vitrella brassicaformis (strain CCMP3155)</name>
    <dbReference type="NCBI Taxonomy" id="1169540"/>
    <lineage>
        <taxon>Eukaryota</taxon>
        <taxon>Sar</taxon>
        <taxon>Alveolata</taxon>
        <taxon>Colpodellida</taxon>
        <taxon>Vitrellaceae</taxon>
        <taxon>Vitrella</taxon>
    </lineage>
</organism>
<dbReference type="Proteomes" id="UP000041254">
    <property type="component" value="Unassembled WGS sequence"/>
</dbReference>
<protein>
    <submittedName>
        <fullName evidence="2">Uncharacterized protein</fullName>
    </submittedName>
</protein>
<evidence type="ECO:0000313" key="3">
    <source>
        <dbReference type="Proteomes" id="UP000041254"/>
    </source>
</evidence>
<sequence>MASAAQPPPPNRPTAPSTVPPLRSIAISKMAAMAMSADPNRRAALRSQISNSHPDDADTMLYEWRAMGRFLRLAFMKRLTPADAARPLRLPAESLPTATAFHQLPLALAIYKIISRQLTYRGTSLELSQADDRGHYKIGNGWAFRVVGLGELPGGHRYADSYKRSDPVVRGSSHLYPSFSEFLLDRLLLCEWPDEEGVSHRVLIDAHIGRGDHRYGHLLTDKITEDQRITVDGRRNWGDLNDADAEDRRYVIVSGHRPGETIAAHLKVWYGYIELRTTEAPAADRPHPLADRFPGSAPLWCAVLRRFDLESAVIEGGRVVG</sequence>